<evidence type="ECO:0000256" key="1">
    <source>
        <dbReference type="SAM" id="MobiDB-lite"/>
    </source>
</evidence>
<dbReference type="Pfam" id="PF02276">
    <property type="entry name" value="CytoC_RC"/>
    <property type="match status" value="1"/>
</dbReference>
<keyword evidence="4" id="KW-1185">Reference proteome</keyword>
<evidence type="ECO:0000313" key="3">
    <source>
        <dbReference type="EMBL" id="MBV4358050.1"/>
    </source>
</evidence>
<gene>
    <name evidence="3" type="ORF">KTO63_12875</name>
</gene>
<dbReference type="EMBL" id="JAHSPG010000009">
    <property type="protein sequence ID" value="MBV4358050.1"/>
    <property type="molecule type" value="Genomic_DNA"/>
</dbReference>
<dbReference type="Proteomes" id="UP000812270">
    <property type="component" value="Unassembled WGS sequence"/>
</dbReference>
<dbReference type="GO" id="GO:0019684">
    <property type="term" value="P:photosynthesis, light reaction"/>
    <property type="evidence" value="ECO:0007669"/>
    <property type="project" value="InterPro"/>
</dbReference>
<accession>A0A9E2W331</accession>
<proteinExistence type="predicted"/>
<dbReference type="GO" id="GO:0005506">
    <property type="term" value="F:iron ion binding"/>
    <property type="evidence" value="ECO:0007669"/>
    <property type="project" value="InterPro"/>
</dbReference>
<reference evidence="3" key="1">
    <citation type="submission" date="2021-06" db="EMBL/GenBank/DDBJ databases">
        <authorList>
            <person name="Huq M.A."/>
        </authorList>
    </citation>
    <scope>NUCLEOTIDE SEQUENCE</scope>
    <source>
        <strain evidence="3">MAH-26</strain>
    </source>
</reference>
<evidence type="ECO:0000256" key="2">
    <source>
        <dbReference type="SAM" id="SignalP"/>
    </source>
</evidence>
<dbReference type="GO" id="GO:0009055">
    <property type="term" value="F:electron transfer activity"/>
    <property type="evidence" value="ECO:0007669"/>
    <property type="project" value="InterPro"/>
</dbReference>
<dbReference type="GO" id="GO:0030077">
    <property type="term" value="C:plasma membrane light-harvesting complex"/>
    <property type="evidence" value="ECO:0007669"/>
    <property type="project" value="InterPro"/>
</dbReference>
<dbReference type="NCBIfam" id="NF033196">
    <property type="entry name" value="c_type_nonphoto"/>
    <property type="match status" value="1"/>
</dbReference>
<dbReference type="GO" id="GO:0020037">
    <property type="term" value="F:heme binding"/>
    <property type="evidence" value="ECO:0007669"/>
    <property type="project" value="InterPro"/>
</dbReference>
<feature type="region of interest" description="Disordered" evidence="1">
    <location>
        <begin position="127"/>
        <end position="154"/>
    </location>
</feature>
<dbReference type="RefSeq" id="WP_217791716.1">
    <property type="nucleotide sequence ID" value="NZ_JAHSPG010000009.1"/>
</dbReference>
<keyword evidence="2" id="KW-0732">Signal</keyword>
<dbReference type="AlphaFoldDB" id="A0A9E2W331"/>
<feature type="chain" id="PRO_5039657326" evidence="2">
    <location>
        <begin position="23"/>
        <end position="154"/>
    </location>
</feature>
<comment type="caution">
    <text evidence="3">The sequence shown here is derived from an EMBL/GenBank/DDBJ whole genome shotgun (WGS) entry which is preliminary data.</text>
</comment>
<protein>
    <submittedName>
        <fullName evidence="3">C-type cytochrome</fullName>
    </submittedName>
</protein>
<evidence type="ECO:0000313" key="4">
    <source>
        <dbReference type="Proteomes" id="UP000812270"/>
    </source>
</evidence>
<feature type="signal peptide" evidence="2">
    <location>
        <begin position="1"/>
        <end position="22"/>
    </location>
</feature>
<feature type="compositionally biased region" description="Pro residues" evidence="1">
    <location>
        <begin position="137"/>
        <end position="146"/>
    </location>
</feature>
<name>A0A9E2W331_9BACT</name>
<dbReference type="InterPro" id="IPR003158">
    <property type="entry name" value="Photosyn_RC_cyt_c-su"/>
</dbReference>
<sequence length="154" mass="16593">MKISKKFFVIAALAGTVAISIAATFPNEAKKNNLKVLPKDISHDDLEKVMRGFNNALGVRCNFCHAASATDPKKLDFASDAKPEKNQARDMMRMTLKINKKFFEASSPNLLDTAMAISCKTCHHGNPHPKETLGAPTMPPPPPPAQATPAPAGK</sequence>
<organism evidence="3 4">
    <name type="scientific">Pinibacter aurantiacus</name>
    <dbReference type="NCBI Taxonomy" id="2851599"/>
    <lineage>
        <taxon>Bacteria</taxon>
        <taxon>Pseudomonadati</taxon>
        <taxon>Bacteroidota</taxon>
        <taxon>Chitinophagia</taxon>
        <taxon>Chitinophagales</taxon>
        <taxon>Chitinophagaceae</taxon>
        <taxon>Pinibacter</taxon>
    </lineage>
</organism>